<dbReference type="AlphaFoldDB" id="A0A0M8ZUK6"/>
<keyword evidence="2" id="KW-1185">Reference proteome</keyword>
<proteinExistence type="predicted"/>
<evidence type="ECO:0000313" key="1">
    <source>
        <dbReference type="EMBL" id="KOX71445.1"/>
    </source>
</evidence>
<sequence length="51" mass="5706">MLRCVIREENSDVFSISELDATAETGDGSPQSNKRGINWKVSANRSDFFVQ</sequence>
<evidence type="ECO:0000313" key="2">
    <source>
        <dbReference type="Proteomes" id="UP000053105"/>
    </source>
</evidence>
<name>A0A0M8ZUK6_9HYME</name>
<protein>
    <submittedName>
        <fullName evidence="1">Uncharacterized protein</fullName>
    </submittedName>
</protein>
<dbReference type="Proteomes" id="UP000053105">
    <property type="component" value="Unassembled WGS sequence"/>
</dbReference>
<reference evidence="1 2" key="1">
    <citation type="submission" date="2015-07" db="EMBL/GenBank/DDBJ databases">
        <title>The genome of Melipona quadrifasciata.</title>
        <authorList>
            <person name="Pan H."/>
            <person name="Kapheim K."/>
        </authorList>
    </citation>
    <scope>NUCLEOTIDE SEQUENCE [LARGE SCALE GENOMIC DNA]</scope>
    <source>
        <strain evidence="1">0111107301</strain>
        <tissue evidence="1">Whole body</tissue>
    </source>
</reference>
<accession>A0A0M8ZUK6</accession>
<organism evidence="1 2">
    <name type="scientific">Melipona quadrifasciata</name>
    <dbReference type="NCBI Taxonomy" id="166423"/>
    <lineage>
        <taxon>Eukaryota</taxon>
        <taxon>Metazoa</taxon>
        <taxon>Ecdysozoa</taxon>
        <taxon>Arthropoda</taxon>
        <taxon>Hexapoda</taxon>
        <taxon>Insecta</taxon>
        <taxon>Pterygota</taxon>
        <taxon>Neoptera</taxon>
        <taxon>Endopterygota</taxon>
        <taxon>Hymenoptera</taxon>
        <taxon>Apocrita</taxon>
        <taxon>Aculeata</taxon>
        <taxon>Apoidea</taxon>
        <taxon>Anthophila</taxon>
        <taxon>Apidae</taxon>
        <taxon>Melipona</taxon>
    </lineage>
</organism>
<gene>
    <name evidence="1" type="ORF">WN51_01719</name>
</gene>
<dbReference type="EMBL" id="KQ435840">
    <property type="protein sequence ID" value="KOX71445.1"/>
    <property type="molecule type" value="Genomic_DNA"/>
</dbReference>